<dbReference type="OrthoDB" id="1470350at2759"/>
<dbReference type="InterPro" id="IPR047146">
    <property type="entry name" value="Cyt_P450_E_CYP52_fungi"/>
</dbReference>
<name>A0A8H5D7H9_9AGAR</name>
<evidence type="ECO:0000256" key="1">
    <source>
        <dbReference type="ARBA" id="ARBA00001971"/>
    </source>
</evidence>
<dbReference type="GO" id="GO:0016705">
    <property type="term" value="F:oxidoreductase activity, acting on paired donors, with incorporation or reduction of molecular oxygen"/>
    <property type="evidence" value="ECO:0007669"/>
    <property type="project" value="InterPro"/>
</dbReference>
<keyword evidence="7 9" id="KW-0503">Monooxygenase</keyword>
<evidence type="ECO:0000256" key="2">
    <source>
        <dbReference type="ARBA" id="ARBA00010617"/>
    </source>
</evidence>
<evidence type="ECO:0000256" key="3">
    <source>
        <dbReference type="ARBA" id="ARBA00022617"/>
    </source>
</evidence>
<comment type="caution">
    <text evidence="10">The sequence shown here is derived from an EMBL/GenBank/DDBJ whole genome shotgun (WGS) entry which is preliminary data.</text>
</comment>
<dbReference type="Gene3D" id="1.10.630.10">
    <property type="entry name" value="Cytochrome P450"/>
    <property type="match status" value="1"/>
</dbReference>
<evidence type="ECO:0000256" key="4">
    <source>
        <dbReference type="ARBA" id="ARBA00022723"/>
    </source>
</evidence>
<dbReference type="EMBL" id="JAACJO010000008">
    <property type="protein sequence ID" value="KAF5354945.1"/>
    <property type="molecule type" value="Genomic_DNA"/>
</dbReference>
<evidence type="ECO:0000256" key="5">
    <source>
        <dbReference type="ARBA" id="ARBA00023002"/>
    </source>
</evidence>
<organism evidence="10 11">
    <name type="scientific">Leucocoprinus leucothites</name>
    <dbReference type="NCBI Taxonomy" id="201217"/>
    <lineage>
        <taxon>Eukaryota</taxon>
        <taxon>Fungi</taxon>
        <taxon>Dikarya</taxon>
        <taxon>Basidiomycota</taxon>
        <taxon>Agaricomycotina</taxon>
        <taxon>Agaricomycetes</taxon>
        <taxon>Agaricomycetidae</taxon>
        <taxon>Agaricales</taxon>
        <taxon>Agaricineae</taxon>
        <taxon>Agaricaceae</taxon>
        <taxon>Leucocoprinus</taxon>
    </lineage>
</organism>
<reference evidence="10 11" key="1">
    <citation type="journal article" date="2020" name="ISME J.">
        <title>Uncovering the hidden diversity of litter-decomposition mechanisms in mushroom-forming fungi.</title>
        <authorList>
            <person name="Floudas D."/>
            <person name="Bentzer J."/>
            <person name="Ahren D."/>
            <person name="Johansson T."/>
            <person name="Persson P."/>
            <person name="Tunlid A."/>
        </authorList>
    </citation>
    <scope>NUCLEOTIDE SEQUENCE [LARGE SCALE GENOMIC DNA]</scope>
    <source>
        <strain evidence="10 11">CBS 146.42</strain>
    </source>
</reference>
<comment type="similarity">
    <text evidence="2 9">Belongs to the cytochrome P450 family.</text>
</comment>
<keyword evidence="6 8" id="KW-0408">Iron</keyword>
<comment type="cofactor">
    <cofactor evidence="1 8">
        <name>heme</name>
        <dbReference type="ChEBI" id="CHEBI:30413"/>
    </cofactor>
</comment>
<proteinExistence type="inferred from homology"/>
<evidence type="ECO:0000256" key="6">
    <source>
        <dbReference type="ARBA" id="ARBA00023004"/>
    </source>
</evidence>
<dbReference type="PANTHER" id="PTHR24287:SF1">
    <property type="entry name" value="P450, PUTATIVE (EUROFUNG)-RELATED"/>
    <property type="match status" value="1"/>
</dbReference>
<dbReference type="CDD" id="cd11063">
    <property type="entry name" value="CYP52"/>
    <property type="match status" value="1"/>
</dbReference>
<dbReference type="Proteomes" id="UP000559027">
    <property type="component" value="Unassembled WGS sequence"/>
</dbReference>
<dbReference type="InterPro" id="IPR036396">
    <property type="entry name" value="Cyt_P450_sf"/>
</dbReference>
<keyword evidence="11" id="KW-1185">Reference proteome</keyword>
<dbReference type="PRINTS" id="PR00385">
    <property type="entry name" value="P450"/>
</dbReference>
<dbReference type="GO" id="GO:0020037">
    <property type="term" value="F:heme binding"/>
    <property type="evidence" value="ECO:0007669"/>
    <property type="project" value="InterPro"/>
</dbReference>
<evidence type="ECO:0000313" key="10">
    <source>
        <dbReference type="EMBL" id="KAF5354945.1"/>
    </source>
</evidence>
<evidence type="ECO:0000313" key="11">
    <source>
        <dbReference type="Proteomes" id="UP000559027"/>
    </source>
</evidence>
<dbReference type="SUPFAM" id="SSF48264">
    <property type="entry name" value="Cytochrome P450"/>
    <property type="match status" value="1"/>
</dbReference>
<dbReference type="Pfam" id="PF00067">
    <property type="entry name" value="p450"/>
    <property type="match status" value="1"/>
</dbReference>
<evidence type="ECO:0000256" key="8">
    <source>
        <dbReference type="PIRSR" id="PIRSR602401-1"/>
    </source>
</evidence>
<accession>A0A8H5D7H9</accession>
<keyword evidence="5 9" id="KW-0560">Oxidoreductase</keyword>
<dbReference type="PROSITE" id="PS00086">
    <property type="entry name" value="CYTOCHROME_P450"/>
    <property type="match status" value="1"/>
</dbReference>
<feature type="binding site" description="axial binding residue" evidence="8">
    <location>
        <position position="508"/>
    </location>
    <ligand>
        <name>heme</name>
        <dbReference type="ChEBI" id="CHEBI:30413"/>
    </ligand>
    <ligandPart>
        <name>Fe</name>
        <dbReference type="ChEBI" id="CHEBI:18248"/>
    </ligandPart>
</feature>
<dbReference type="PRINTS" id="PR00463">
    <property type="entry name" value="EP450I"/>
</dbReference>
<keyword evidence="4 8" id="KW-0479">Metal-binding</keyword>
<protein>
    <recommendedName>
        <fullName evidence="12">Cytochrome P450 monooxygenase pc-3</fullName>
    </recommendedName>
</protein>
<evidence type="ECO:0000256" key="9">
    <source>
        <dbReference type="RuleBase" id="RU000461"/>
    </source>
</evidence>
<keyword evidence="3 8" id="KW-0349">Heme</keyword>
<dbReference type="AlphaFoldDB" id="A0A8H5D7H9"/>
<dbReference type="InterPro" id="IPR017972">
    <property type="entry name" value="Cyt_P450_CS"/>
</dbReference>
<evidence type="ECO:0008006" key="12">
    <source>
        <dbReference type="Google" id="ProtNLM"/>
    </source>
</evidence>
<evidence type="ECO:0000256" key="7">
    <source>
        <dbReference type="ARBA" id="ARBA00023033"/>
    </source>
</evidence>
<dbReference type="PANTHER" id="PTHR24287">
    <property type="entry name" value="P450, PUTATIVE (EUROFUNG)-RELATED"/>
    <property type="match status" value="1"/>
</dbReference>
<dbReference type="GO" id="GO:0005506">
    <property type="term" value="F:iron ion binding"/>
    <property type="evidence" value="ECO:0007669"/>
    <property type="project" value="InterPro"/>
</dbReference>
<dbReference type="InterPro" id="IPR002401">
    <property type="entry name" value="Cyt_P450_E_grp-I"/>
</dbReference>
<sequence length="589" mass="67066">MILTPGIDFIARTSFDFILPCGVAYATLILGGGYLGLDTPKWAAAVLSFALRLGYIVSKPWVEEYQNSRTARANGAVLAPRVKENHIELVQDLVRELDHGYPCETFCKLSDKYGTTFRFSVGLEERHFTSEPDHVKAILATNFEEFDKGPGLRSQLESLLGSGVFNSDGEMWKFHRSITRPFFTRDRISDFDTFDRHSKEALSMADSRLSEGYPIDFQDLAARFTLDSATEFLFKNDVRSLSAGLPYPVHPSPFTKANPPSFINHPSNIFVEAFVTSQDITAMRTQLGDLWPLSEFWKDTVGPLRKVLDGFVQPFIEKGFREKETRDGSDKSSETLLDFLVDKTSDQDVIRDELVNLLVAARDTTSSLLTFSLYMLIEHPDIEKRLRKEILDKVGYERTPTSEDIREMRYLKAFLNEVLRLYATVPLNTRTAMKPVILPPPAGSNTPLYFPANSRTIYSVFLMHRRTDLWGPDALEFDPDRFLDERVRKYLVPNPFIFCPFNAGPRICLGQQFAYNEASFFLVRLLQRFSSFTFEEKARPLDAAAPKPEWVGIPGPQGKDKIRLRNNLTMYVKGGLWIRMKEVKDGESA</sequence>
<gene>
    <name evidence="10" type="ORF">D9756_005644</name>
</gene>
<dbReference type="GO" id="GO:0004497">
    <property type="term" value="F:monooxygenase activity"/>
    <property type="evidence" value="ECO:0007669"/>
    <property type="project" value="UniProtKB-KW"/>
</dbReference>
<dbReference type="InterPro" id="IPR001128">
    <property type="entry name" value="Cyt_P450"/>
</dbReference>